<evidence type="ECO:0000313" key="1">
    <source>
        <dbReference type="EMBL" id="KAK4172910.1"/>
    </source>
</evidence>
<accession>A0AAN6W0Y5</accession>
<dbReference type="Proteomes" id="UP001302321">
    <property type="component" value="Unassembled WGS sequence"/>
</dbReference>
<reference evidence="1" key="2">
    <citation type="submission" date="2023-05" db="EMBL/GenBank/DDBJ databases">
        <authorList>
            <consortium name="Lawrence Berkeley National Laboratory"/>
            <person name="Steindorff A."/>
            <person name="Hensen N."/>
            <person name="Bonometti L."/>
            <person name="Westerberg I."/>
            <person name="Brannstrom I.O."/>
            <person name="Guillou S."/>
            <person name="Cros-Aarteil S."/>
            <person name="Calhoun S."/>
            <person name="Haridas S."/>
            <person name="Kuo A."/>
            <person name="Mondo S."/>
            <person name="Pangilinan J."/>
            <person name="Riley R."/>
            <person name="Labutti K."/>
            <person name="Andreopoulos B."/>
            <person name="Lipzen A."/>
            <person name="Chen C."/>
            <person name="Yanf M."/>
            <person name="Daum C."/>
            <person name="Ng V."/>
            <person name="Clum A."/>
            <person name="Ohm R."/>
            <person name="Martin F."/>
            <person name="Silar P."/>
            <person name="Natvig D."/>
            <person name="Lalanne C."/>
            <person name="Gautier V."/>
            <person name="Ament-Velasquez S.L."/>
            <person name="Kruys A."/>
            <person name="Hutchinson M.I."/>
            <person name="Powell A.J."/>
            <person name="Barry K."/>
            <person name="Miller A.N."/>
            <person name="Grigoriev I.V."/>
            <person name="Debuchy R."/>
            <person name="Gladieux P."/>
            <person name="Thoren M.H."/>
            <person name="Johannesson H."/>
        </authorList>
    </citation>
    <scope>NUCLEOTIDE SEQUENCE</scope>
    <source>
        <strain evidence="1">CBS 892.96</strain>
    </source>
</reference>
<evidence type="ECO:0008006" key="3">
    <source>
        <dbReference type="Google" id="ProtNLM"/>
    </source>
</evidence>
<dbReference type="AlphaFoldDB" id="A0AAN6W0Y5"/>
<comment type="caution">
    <text evidence="1">The sequence shown here is derived from an EMBL/GenBank/DDBJ whole genome shotgun (WGS) entry which is preliminary data.</text>
</comment>
<protein>
    <recommendedName>
        <fullName evidence="3">DUF4238 domain-containing protein</fullName>
    </recommendedName>
</protein>
<dbReference type="Pfam" id="PF14022">
    <property type="entry name" value="DUF4238"/>
    <property type="match status" value="1"/>
</dbReference>
<reference evidence="1" key="1">
    <citation type="journal article" date="2023" name="Mol. Phylogenet. Evol.">
        <title>Genome-scale phylogeny and comparative genomics of the fungal order Sordariales.</title>
        <authorList>
            <person name="Hensen N."/>
            <person name="Bonometti L."/>
            <person name="Westerberg I."/>
            <person name="Brannstrom I.O."/>
            <person name="Guillou S."/>
            <person name="Cros-Aarteil S."/>
            <person name="Calhoun S."/>
            <person name="Haridas S."/>
            <person name="Kuo A."/>
            <person name="Mondo S."/>
            <person name="Pangilinan J."/>
            <person name="Riley R."/>
            <person name="LaButti K."/>
            <person name="Andreopoulos B."/>
            <person name="Lipzen A."/>
            <person name="Chen C."/>
            <person name="Yan M."/>
            <person name="Daum C."/>
            <person name="Ng V."/>
            <person name="Clum A."/>
            <person name="Steindorff A."/>
            <person name="Ohm R.A."/>
            <person name="Martin F."/>
            <person name="Silar P."/>
            <person name="Natvig D.O."/>
            <person name="Lalanne C."/>
            <person name="Gautier V."/>
            <person name="Ament-Velasquez S.L."/>
            <person name="Kruys A."/>
            <person name="Hutchinson M.I."/>
            <person name="Powell A.J."/>
            <person name="Barry K."/>
            <person name="Miller A.N."/>
            <person name="Grigoriev I.V."/>
            <person name="Debuchy R."/>
            <person name="Gladieux P."/>
            <person name="Hiltunen Thoren M."/>
            <person name="Johannesson H."/>
        </authorList>
    </citation>
    <scope>NUCLEOTIDE SEQUENCE</scope>
    <source>
        <strain evidence="1">CBS 892.96</strain>
    </source>
</reference>
<proteinExistence type="predicted"/>
<gene>
    <name evidence="1" type="ORF">QBC36DRAFT_67859</name>
</gene>
<dbReference type="EMBL" id="MU866383">
    <property type="protein sequence ID" value="KAK4172910.1"/>
    <property type="molecule type" value="Genomic_DNA"/>
</dbReference>
<evidence type="ECO:0000313" key="2">
    <source>
        <dbReference type="Proteomes" id="UP001302321"/>
    </source>
</evidence>
<organism evidence="1 2">
    <name type="scientific">Triangularia setosa</name>
    <dbReference type="NCBI Taxonomy" id="2587417"/>
    <lineage>
        <taxon>Eukaryota</taxon>
        <taxon>Fungi</taxon>
        <taxon>Dikarya</taxon>
        <taxon>Ascomycota</taxon>
        <taxon>Pezizomycotina</taxon>
        <taxon>Sordariomycetes</taxon>
        <taxon>Sordariomycetidae</taxon>
        <taxon>Sordariales</taxon>
        <taxon>Podosporaceae</taxon>
        <taxon>Triangularia</taxon>
    </lineage>
</organism>
<name>A0AAN6W0Y5_9PEZI</name>
<sequence length="475" mass="55345">MASPSPQYQHFVPQFLLRNFSHPYKPDGPTKKRKYEKGMFPKDKVLRHVDLTLDPPAICEKPINRILGQINMYDNPNKPTAVQREVEVLFSKLESQANLVFRKITRAHEDKQTGLRISRAERDIVRKFLFLLMYRNKGFHDRFNHTTLEGYNENDKEQVREYMHKNNITTPLDVWLDGMKTIINLDMDPEKNWVTTLMRQMYPQDAMWFWVHVEFSYMAVLTPAKVDDEFILTDNAYSIFEGSNNSVQDSETLEIIETKYTPLHTFAPISPKLMIVLRTDIFPSPLEDAFEGVKEMKALHRSLWHVPLESPGSDKVCSLLADLPITKAGNNYTMIVDGRLQPMADRPLKRSHADRFDFTIFPVKRRHVNMINGILLDNCAPCTSVVFESRDAFARSLEWYLTAPCSMGKVLGGKHKEIRRKALLKLEAISRSLGSHKKTEWKDLDEVVMHNVKRWRTKNLQKQRHLVRLMLMICS</sequence>
<dbReference type="InterPro" id="IPR025332">
    <property type="entry name" value="DUF4238"/>
</dbReference>
<keyword evidence="2" id="KW-1185">Reference proteome</keyword>